<reference evidence="2" key="1">
    <citation type="submission" date="2023-10" db="EMBL/GenBank/DDBJ databases">
        <authorList>
            <person name="Noh H."/>
        </authorList>
    </citation>
    <scope>NUCLEOTIDE SEQUENCE</scope>
    <source>
        <strain evidence="2">DUCC4014</strain>
    </source>
</reference>
<evidence type="ECO:0000313" key="3">
    <source>
        <dbReference type="Proteomes" id="UP000827549"/>
    </source>
</evidence>
<protein>
    <submittedName>
        <fullName evidence="2">Uncharacterized protein</fullName>
    </submittedName>
</protein>
<gene>
    <name evidence="2" type="ORF">LOC62_01G001310</name>
</gene>
<accession>A0AAF1BIZ3</accession>
<dbReference type="RefSeq" id="XP_062623776.1">
    <property type="nucleotide sequence ID" value="XM_062767792.1"/>
</dbReference>
<sequence>MQVDEDAVFGDPLHMEKVNDRPGDSGFEHQTYVTSTGDRTNGDADVLAPAVADDGTIAVGSSGGHSITGVLLDHSAYPCIVDRIMQYASNSVLGAFRGTSNQFKVITETLLYRHVALDGRIGGGTTALSFVDPINKTRISGLRCTPDLEVMQRVLKRIRTSTRVIDYLCPHERSDWVLSVNNRPITFDIGRFRLRSPYGSEENPYADPSSGWATICRFQRTICRLDVDLSDFAHCLFLEDLSGILFHYFQCFASPEITFVVNPTGERPIPESVFPLIVKYSDLQGFDVSIRNLANYLYWCGARTFTLVGLEALHPVAVVHPEVPQPDILPVISEALEDAYRNRRDPFHGPGTLTIDIVSKTEYEQRFSSQHERSLMLGEGL</sequence>
<feature type="compositionally biased region" description="Basic and acidic residues" evidence="1">
    <location>
        <begin position="13"/>
        <end position="27"/>
    </location>
</feature>
<evidence type="ECO:0000313" key="2">
    <source>
        <dbReference type="EMBL" id="WOO77744.1"/>
    </source>
</evidence>
<organism evidence="2 3">
    <name type="scientific">Vanrija pseudolonga</name>
    <dbReference type="NCBI Taxonomy" id="143232"/>
    <lineage>
        <taxon>Eukaryota</taxon>
        <taxon>Fungi</taxon>
        <taxon>Dikarya</taxon>
        <taxon>Basidiomycota</taxon>
        <taxon>Agaricomycotina</taxon>
        <taxon>Tremellomycetes</taxon>
        <taxon>Trichosporonales</taxon>
        <taxon>Trichosporonaceae</taxon>
        <taxon>Vanrija</taxon>
    </lineage>
</organism>
<feature type="region of interest" description="Disordered" evidence="1">
    <location>
        <begin position="1"/>
        <end position="27"/>
    </location>
</feature>
<keyword evidence="3" id="KW-1185">Reference proteome</keyword>
<evidence type="ECO:0000256" key="1">
    <source>
        <dbReference type="SAM" id="MobiDB-lite"/>
    </source>
</evidence>
<dbReference type="AlphaFoldDB" id="A0AAF1BIZ3"/>
<dbReference type="Proteomes" id="UP000827549">
    <property type="component" value="Chromosome 1"/>
</dbReference>
<dbReference type="EMBL" id="CP086714">
    <property type="protein sequence ID" value="WOO77744.1"/>
    <property type="molecule type" value="Genomic_DNA"/>
</dbReference>
<proteinExistence type="predicted"/>
<dbReference type="GeneID" id="87804567"/>
<name>A0AAF1BIZ3_9TREE</name>